<organism evidence="2 3">
    <name type="scientific">Ophiophagus hannah</name>
    <name type="common">King cobra</name>
    <name type="synonym">Naja hannah</name>
    <dbReference type="NCBI Taxonomy" id="8665"/>
    <lineage>
        <taxon>Eukaryota</taxon>
        <taxon>Metazoa</taxon>
        <taxon>Chordata</taxon>
        <taxon>Craniata</taxon>
        <taxon>Vertebrata</taxon>
        <taxon>Euteleostomi</taxon>
        <taxon>Lepidosauria</taxon>
        <taxon>Squamata</taxon>
        <taxon>Bifurcata</taxon>
        <taxon>Unidentata</taxon>
        <taxon>Episquamata</taxon>
        <taxon>Toxicofera</taxon>
        <taxon>Serpentes</taxon>
        <taxon>Colubroidea</taxon>
        <taxon>Elapidae</taxon>
        <taxon>Elapinae</taxon>
        <taxon>Ophiophagus</taxon>
    </lineage>
</organism>
<name>V8NL06_OPHHA</name>
<dbReference type="Proteomes" id="UP000018936">
    <property type="component" value="Unassembled WGS sequence"/>
</dbReference>
<evidence type="ECO:0000313" key="2">
    <source>
        <dbReference type="EMBL" id="ETE62740.1"/>
    </source>
</evidence>
<proteinExistence type="predicted"/>
<dbReference type="AlphaFoldDB" id="V8NL06"/>
<feature type="non-terminal residue" evidence="2">
    <location>
        <position position="1"/>
    </location>
</feature>
<gene>
    <name evidence="2" type="ORF">L345_11502</name>
</gene>
<evidence type="ECO:0000256" key="1">
    <source>
        <dbReference type="SAM" id="MobiDB-lite"/>
    </source>
</evidence>
<dbReference type="EMBL" id="AZIM01003092">
    <property type="protein sequence ID" value="ETE62740.1"/>
    <property type="molecule type" value="Genomic_DNA"/>
</dbReference>
<keyword evidence="3" id="KW-1185">Reference proteome</keyword>
<protein>
    <submittedName>
        <fullName evidence="2">Uncharacterized protein</fullName>
    </submittedName>
</protein>
<evidence type="ECO:0000313" key="3">
    <source>
        <dbReference type="Proteomes" id="UP000018936"/>
    </source>
</evidence>
<feature type="region of interest" description="Disordered" evidence="1">
    <location>
        <begin position="1"/>
        <end position="60"/>
    </location>
</feature>
<sequence>MRPKRQASRSATTDSLPGQMDVRAAPRRLHNAVRIRRPVPCSSPLQTKGPGGTGTDTDWNLQAPGHHVFLPALLKTCGPSRPQKTP</sequence>
<feature type="compositionally biased region" description="Basic residues" evidence="1">
    <location>
        <begin position="25"/>
        <end position="37"/>
    </location>
</feature>
<reference evidence="2 3" key="1">
    <citation type="journal article" date="2013" name="Proc. Natl. Acad. Sci. U.S.A.">
        <title>The king cobra genome reveals dynamic gene evolution and adaptation in the snake venom system.</title>
        <authorList>
            <person name="Vonk F.J."/>
            <person name="Casewell N.R."/>
            <person name="Henkel C.V."/>
            <person name="Heimberg A.M."/>
            <person name="Jansen H.J."/>
            <person name="McCleary R.J."/>
            <person name="Kerkkamp H.M."/>
            <person name="Vos R.A."/>
            <person name="Guerreiro I."/>
            <person name="Calvete J.J."/>
            <person name="Wuster W."/>
            <person name="Woods A.E."/>
            <person name="Logan J.M."/>
            <person name="Harrison R.A."/>
            <person name="Castoe T.A."/>
            <person name="de Koning A.P."/>
            <person name="Pollock D.D."/>
            <person name="Yandell M."/>
            <person name="Calderon D."/>
            <person name="Renjifo C."/>
            <person name="Currier R.B."/>
            <person name="Salgado D."/>
            <person name="Pla D."/>
            <person name="Sanz L."/>
            <person name="Hyder A.S."/>
            <person name="Ribeiro J.M."/>
            <person name="Arntzen J.W."/>
            <person name="van den Thillart G.E."/>
            <person name="Boetzer M."/>
            <person name="Pirovano W."/>
            <person name="Dirks R.P."/>
            <person name="Spaink H.P."/>
            <person name="Duboule D."/>
            <person name="McGlinn E."/>
            <person name="Kini R.M."/>
            <person name="Richardson M.K."/>
        </authorList>
    </citation>
    <scope>NUCLEOTIDE SEQUENCE</scope>
    <source>
        <tissue evidence="2">Blood</tissue>
    </source>
</reference>
<accession>V8NL06</accession>
<comment type="caution">
    <text evidence="2">The sequence shown here is derived from an EMBL/GenBank/DDBJ whole genome shotgun (WGS) entry which is preliminary data.</text>
</comment>